<dbReference type="Gramene" id="NC2G0126350.1">
    <property type="protein sequence ID" value="NC2G0126350.1:cds"/>
    <property type="gene ID" value="NC2G0126350"/>
</dbReference>
<accession>A0A5K1ALR8</accession>
<feature type="transmembrane region" description="Helical" evidence="6">
    <location>
        <begin position="40"/>
        <end position="63"/>
    </location>
</feature>
<dbReference type="OMA" id="RCCACIV"/>
<dbReference type="GO" id="GO:0098542">
    <property type="term" value="P:defense response to other organism"/>
    <property type="evidence" value="ECO:0007669"/>
    <property type="project" value="InterPro"/>
</dbReference>
<keyword evidence="2 6" id="KW-0812">Transmembrane</keyword>
<keyword evidence="3 6" id="KW-1133">Transmembrane helix</keyword>
<gene>
    <name evidence="8" type="ORF">NYM_LOCUS13366</name>
</gene>
<dbReference type="SUPFAM" id="SSF117070">
    <property type="entry name" value="LEA14-like"/>
    <property type="match status" value="1"/>
</dbReference>
<evidence type="ECO:0000259" key="7">
    <source>
        <dbReference type="Pfam" id="PF03168"/>
    </source>
</evidence>
<dbReference type="OrthoDB" id="764273at2759"/>
<dbReference type="GO" id="GO:0016020">
    <property type="term" value="C:membrane"/>
    <property type="evidence" value="ECO:0007669"/>
    <property type="project" value="UniProtKB-SubCell"/>
</dbReference>
<dbReference type="InterPro" id="IPR044839">
    <property type="entry name" value="NDR1-like"/>
</dbReference>
<feature type="region of interest" description="Disordered" evidence="5">
    <location>
        <begin position="1"/>
        <end position="35"/>
    </location>
</feature>
<dbReference type="PANTHER" id="PTHR31234">
    <property type="entry name" value="LATE EMBRYOGENESIS ABUNDANT (LEA) HYDROXYPROLINE-RICH GLYCOPROTEIN FAMILY"/>
    <property type="match status" value="1"/>
</dbReference>
<dbReference type="EMBL" id="LR721780">
    <property type="protein sequence ID" value="VVW02825.1"/>
    <property type="molecule type" value="Genomic_DNA"/>
</dbReference>
<keyword evidence="4 6" id="KW-0472">Membrane</keyword>
<name>A0A5K1ALR8_9MAGN</name>
<evidence type="ECO:0000256" key="3">
    <source>
        <dbReference type="ARBA" id="ARBA00022989"/>
    </source>
</evidence>
<organism evidence="8">
    <name type="scientific">Nymphaea colorata</name>
    <name type="common">pocket water lily</name>
    <dbReference type="NCBI Taxonomy" id="210225"/>
    <lineage>
        <taxon>Eukaryota</taxon>
        <taxon>Viridiplantae</taxon>
        <taxon>Streptophyta</taxon>
        <taxon>Embryophyta</taxon>
        <taxon>Tracheophyta</taxon>
        <taxon>Spermatophyta</taxon>
        <taxon>Magnoliopsida</taxon>
        <taxon>Nymphaeales</taxon>
        <taxon>Nymphaeaceae</taxon>
        <taxon>Nymphaea</taxon>
    </lineage>
</organism>
<sequence>MSTPDQMRPLSGRTNQASSDEESGSPPGLGRQKSQRRRRALIIAATVIVLLAVVITTLALTVFKARDPELTTKSLTFSGIQFGFPGGVMNLTATTVVSVKNPNYVSFVYDKSTTSISYNGTVIGEALAPAGSAPARRTIQLSVTVNVMTDRIMGNVGLLAAAALMNSPLHMSSETSVEGRIRLGLIRKHVRVRMNCDFDVAALDQQVRNMECKRNVKF</sequence>
<feature type="domain" description="Late embryogenesis abundant protein LEA-2 subgroup" evidence="7">
    <location>
        <begin position="97"/>
        <end position="196"/>
    </location>
</feature>
<reference evidence="8" key="1">
    <citation type="submission" date="2019-09" db="EMBL/GenBank/DDBJ databases">
        <authorList>
            <person name="Zhang L."/>
        </authorList>
    </citation>
    <scope>NUCLEOTIDE SEQUENCE</scope>
</reference>
<dbReference type="Pfam" id="PF03168">
    <property type="entry name" value="LEA_2"/>
    <property type="match status" value="1"/>
</dbReference>
<proteinExistence type="predicted"/>
<evidence type="ECO:0000256" key="1">
    <source>
        <dbReference type="ARBA" id="ARBA00004167"/>
    </source>
</evidence>
<evidence type="ECO:0000256" key="2">
    <source>
        <dbReference type="ARBA" id="ARBA00022692"/>
    </source>
</evidence>
<dbReference type="PANTHER" id="PTHR31234:SF65">
    <property type="entry name" value="LATE EMBRYOGENESIS ABUNDANT PROTEIN, LEA_2 SUBGROUP"/>
    <property type="match status" value="1"/>
</dbReference>
<dbReference type="Gene3D" id="2.60.40.1820">
    <property type="match status" value="1"/>
</dbReference>
<dbReference type="InterPro" id="IPR004864">
    <property type="entry name" value="LEA_2"/>
</dbReference>
<protein>
    <recommendedName>
        <fullName evidence="7">Late embryogenesis abundant protein LEA-2 subgroup domain-containing protein</fullName>
    </recommendedName>
</protein>
<evidence type="ECO:0000256" key="6">
    <source>
        <dbReference type="SAM" id="Phobius"/>
    </source>
</evidence>
<dbReference type="AlphaFoldDB" id="A0A5K1ALR8"/>
<comment type="subcellular location">
    <subcellularLocation>
        <location evidence="1">Membrane</location>
        <topology evidence="1">Single-pass membrane protein</topology>
    </subcellularLocation>
</comment>
<evidence type="ECO:0000256" key="5">
    <source>
        <dbReference type="SAM" id="MobiDB-lite"/>
    </source>
</evidence>
<evidence type="ECO:0000313" key="8">
    <source>
        <dbReference type="EMBL" id="VVW02825.1"/>
    </source>
</evidence>
<evidence type="ECO:0000256" key="4">
    <source>
        <dbReference type="ARBA" id="ARBA00023136"/>
    </source>
</evidence>